<organism evidence="2 3">
    <name type="scientific">Cricetulus griseus</name>
    <name type="common">Chinese hamster</name>
    <name type="synonym">Cricetulus barabensis griseus</name>
    <dbReference type="NCBI Taxonomy" id="10029"/>
    <lineage>
        <taxon>Eukaryota</taxon>
        <taxon>Metazoa</taxon>
        <taxon>Chordata</taxon>
        <taxon>Craniata</taxon>
        <taxon>Vertebrata</taxon>
        <taxon>Euteleostomi</taxon>
        <taxon>Mammalia</taxon>
        <taxon>Eutheria</taxon>
        <taxon>Euarchontoglires</taxon>
        <taxon>Glires</taxon>
        <taxon>Rodentia</taxon>
        <taxon>Myomorpha</taxon>
        <taxon>Muroidea</taxon>
        <taxon>Cricetidae</taxon>
        <taxon>Cricetinae</taxon>
        <taxon>Cricetulus</taxon>
    </lineage>
</organism>
<proteinExistence type="predicted"/>
<feature type="compositionally biased region" description="Low complexity" evidence="1">
    <location>
        <begin position="77"/>
        <end position="88"/>
    </location>
</feature>
<accession>A0A9J7GMS1</accession>
<reference evidence="2" key="1">
    <citation type="journal article" date="2018" name="Biotechnol. Bioeng.">
        <title>A reference genome of the Chinese hamster based on a hybrid assembly strategy.</title>
        <authorList>
            <person name="Rupp O."/>
            <person name="MacDonald M.L."/>
            <person name="Li S."/>
            <person name="Dhiman H."/>
            <person name="Polson S."/>
            <person name="Griep S."/>
            <person name="Heffner K."/>
            <person name="Hernandez I."/>
            <person name="Brinkrolf K."/>
            <person name="Jadhav V."/>
            <person name="Samoudi M."/>
            <person name="Hao H."/>
            <person name="Kingham B."/>
            <person name="Goesmann A."/>
            <person name="Betenbaugh M.J."/>
            <person name="Lewis N.E."/>
            <person name="Borth N."/>
            <person name="Lee K.H."/>
        </authorList>
    </citation>
    <scope>NUCLEOTIDE SEQUENCE [LARGE SCALE GENOMIC DNA]</scope>
    <source>
        <strain evidence="2">17A/GY</strain>
    </source>
</reference>
<reference evidence="3" key="3">
    <citation type="submission" date="2025-08" db="UniProtKB">
        <authorList>
            <consortium name="RefSeq"/>
        </authorList>
    </citation>
    <scope>IDENTIFICATION</scope>
    <source>
        <strain evidence="3">17A/GY</strain>
        <tissue evidence="3">Liver</tissue>
    </source>
</reference>
<dbReference type="RefSeq" id="XP_035294724.1">
    <property type="nucleotide sequence ID" value="XM_035438833.1"/>
</dbReference>
<feature type="compositionally biased region" description="Polar residues" evidence="1">
    <location>
        <begin position="126"/>
        <end position="140"/>
    </location>
</feature>
<protein>
    <submittedName>
        <fullName evidence="3">Uncharacterized protein LOC118238203</fullName>
    </submittedName>
</protein>
<evidence type="ECO:0000256" key="1">
    <source>
        <dbReference type="SAM" id="MobiDB-lite"/>
    </source>
</evidence>
<dbReference type="KEGG" id="cge:118238203"/>
<name>A0A9J7GMS1_CRIGR</name>
<gene>
    <name evidence="3" type="primary">LOC118238203</name>
</gene>
<dbReference type="GeneID" id="118238203"/>
<reference evidence="2" key="2">
    <citation type="journal article" date="2020" name="Biotechnol. Bioeng.">
        <title>Chromosome-scale scaffolds for the Chinese hamster reference genome assembly to facilitate the study of the CHO epigenome.</title>
        <authorList>
            <person name="Hilliard W."/>
            <person name="MacDonald M."/>
            <person name="Lee K.H."/>
        </authorList>
    </citation>
    <scope>NUCLEOTIDE SEQUENCE [LARGE SCALE GENOMIC DNA]</scope>
    <source>
        <strain evidence="2">17A/GY</strain>
    </source>
</reference>
<dbReference type="AlphaFoldDB" id="A0A9J7GMS1"/>
<dbReference type="Proteomes" id="UP001108280">
    <property type="component" value="Chromosome 2"/>
</dbReference>
<evidence type="ECO:0000313" key="3">
    <source>
        <dbReference type="RefSeq" id="XP_035294724.1"/>
    </source>
</evidence>
<keyword evidence="2" id="KW-1185">Reference proteome</keyword>
<evidence type="ECO:0000313" key="2">
    <source>
        <dbReference type="Proteomes" id="UP001108280"/>
    </source>
</evidence>
<sequence>MPTADRIAACGSHLAQNHYRENRGAGRAPAAPFRRASAAFATAILGVAAVARRWQPGRPTSGRPGGGHRPHHQPETGGESSSGLSRGRCVWLCPEGPRRVGARHPRQSEEQTAAGQRHDTRGGPTHTESYLSAETPTSGSKARKATVEVCSDRGELQEQNGADRRSARFFSKTLMTQAGRGLPCPECAGAGPPRAGGAGRCRW</sequence>
<feature type="region of interest" description="Disordered" evidence="1">
    <location>
        <begin position="54"/>
        <end position="144"/>
    </location>
</feature>